<dbReference type="PIRSF" id="PIRSF008546">
    <property type="entry name" value="UCP008546"/>
    <property type="match status" value="1"/>
</dbReference>
<protein>
    <recommendedName>
        <fullName evidence="3">NTP pyrophosphohydrolase</fullName>
    </recommendedName>
</protein>
<evidence type="ECO:0000313" key="1">
    <source>
        <dbReference type="EMBL" id="EOR93016.1"/>
    </source>
</evidence>
<sequence>MKENTLQRFIDAQKEDYIIALSEIKNGRKRSHWMWYIFPQIQGLALSETSRYYAIKDLDEAADYLSHTVLGSRLVEICKELLALKGDNANLILGSPDDLKLKSSMTLFSCLPQADPVFQSLLDKFYQGKKDPKTLQIIGMSS</sequence>
<proteinExistence type="predicted"/>
<dbReference type="InterPro" id="IPR014937">
    <property type="entry name" value="DUF1810"/>
</dbReference>
<dbReference type="SUPFAM" id="SSF140736">
    <property type="entry name" value="Rv1873-like"/>
    <property type="match status" value="1"/>
</dbReference>
<organism evidence="1 2">
    <name type="scientific">Arcticibacter svalbardensis MN12-7</name>
    <dbReference type="NCBI Taxonomy" id="1150600"/>
    <lineage>
        <taxon>Bacteria</taxon>
        <taxon>Pseudomonadati</taxon>
        <taxon>Bacteroidota</taxon>
        <taxon>Sphingobacteriia</taxon>
        <taxon>Sphingobacteriales</taxon>
        <taxon>Sphingobacteriaceae</taxon>
        <taxon>Arcticibacter</taxon>
    </lineage>
</organism>
<reference evidence="1 2" key="1">
    <citation type="journal article" date="2013" name="Genome Announc.">
        <title>Draft Genome Sequence of Arcticibacter svalbardensis Strain MN12-7T, a Member of the Family Sphingobacteriaceae Isolated from an Arctic Soil Sample.</title>
        <authorList>
            <person name="Shivaji S."/>
            <person name="Ara S."/>
            <person name="Prasad S."/>
            <person name="Manasa B.P."/>
            <person name="Begum Z."/>
            <person name="Singh A."/>
            <person name="Kumar Pinnaka A."/>
        </authorList>
    </citation>
    <scope>NUCLEOTIDE SEQUENCE [LARGE SCALE GENOMIC DNA]</scope>
    <source>
        <strain evidence="1 2">MN12-7</strain>
    </source>
</reference>
<dbReference type="STRING" id="1150600.ADIARSV_3816"/>
<dbReference type="eggNOG" id="COG5579">
    <property type="taxonomic scope" value="Bacteria"/>
</dbReference>
<dbReference type="EMBL" id="AQPN01000136">
    <property type="protein sequence ID" value="EOR93016.1"/>
    <property type="molecule type" value="Genomic_DNA"/>
</dbReference>
<comment type="caution">
    <text evidence="1">The sequence shown here is derived from an EMBL/GenBank/DDBJ whole genome shotgun (WGS) entry which is preliminary data.</text>
</comment>
<accession>R9GMT2</accession>
<dbReference type="Proteomes" id="UP000014174">
    <property type="component" value="Unassembled WGS sequence"/>
</dbReference>
<evidence type="ECO:0008006" key="3">
    <source>
        <dbReference type="Google" id="ProtNLM"/>
    </source>
</evidence>
<dbReference type="Pfam" id="PF08837">
    <property type="entry name" value="DUF1810"/>
    <property type="match status" value="1"/>
</dbReference>
<dbReference type="PATRIC" id="fig|1150600.3.peg.3783"/>
<dbReference type="AlphaFoldDB" id="R9GMT2"/>
<name>R9GMT2_9SPHI</name>
<dbReference type="InterPro" id="IPR036287">
    <property type="entry name" value="Rv1873-like_sf"/>
</dbReference>
<evidence type="ECO:0000313" key="2">
    <source>
        <dbReference type="Proteomes" id="UP000014174"/>
    </source>
</evidence>
<dbReference type="RefSeq" id="WP_016197041.1">
    <property type="nucleotide sequence ID" value="NZ_AQPN01000136.1"/>
</dbReference>
<gene>
    <name evidence="1" type="ORF">ADIARSV_3816</name>
</gene>
<keyword evidence="2" id="KW-1185">Reference proteome</keyword>
<dbReference type="Gene3D" id="1.25.40.380">
    <property type="entry name" value="Protein of unknown function DUF1810"/>
    <property type="match status" value="1"/>
</dbReference>
<dbReference type="OrthoDB" id="9801870at2"/>